<sequence length="111" mass="12312">MTSVSETEVAWELLACHRQCLTVAEWHAVSINLAIGEHQMAVHDILTAVVREREPITAASAQRLAEVIRVYEYGTAVSALLDEAIDNTHRIHSARLVATPRPRSPRPVHAE</sequence>
<reference evidence="1 3" key="1">
    <citation type="submission" date="2016-09" db="EMBL/GenBank/DDBJ databases">
        <title>genome sequences of unsequenced Mycobacteria.</title>
        <authorList>
            <person name="Greninger A.L."/>
            <person name="Jerome K.R."/>
            <person name="Mcnair B."/>
            <person name="Wallis C."/>
            <person name="Fang F."/>
        </authorList>
    </citation>
    <scope>NUCLEOTIDE SEQUENCE [LARGE SCALE GENOMIC DNA]</scope>
    <source>
        <strain evidence="1 3">BM1</strain>
    </source>
</reference>
<accession>A0A1Q4H608</accession>
<dbReference type="Proteomes" id="UP000220340">
    <property type="component" value="Unassembled WGS sequence"/>
</dbReference>
<dbReference type="EMBL" id="PDCR01000010">
    <property type="protein sequence ID" value="PEG54688.1"/>
    <property type="molecule type" value="Genomic_DNA"/>
</dbReference>
<reference evidence="2 4" key="2">
    <citation type="submission" date="2017-10" db="EMBL/GenBank/DDBJ databases">
        <title>The new phylogeny of genus Mycobacterium.</title>
        <authorList>
            <person name="Tortoli E."/>
            <person name="Trovato A."/>
            <person name="Cirillo D.M."/>
        </authorList>
    </citation>
    <scope>NUCLEOTIDE SEQUENCE [LARGE SCALE GENOMIC DNA]</scope>
    <source>
        <strain evidence="2 4">IP141170001</strain>
    </source>
</reference>
<evidence type="ECO:0000313" key="3">
    <source>
        <dbReference type="Proteomes" id="UP000191039"/>
    </source>
</evidence>
<proteinExistence type="predicted"/>
<evidence type="ECO:0000313" key="1">
    <source>
        <dbReference type="EMBL" id="OPE55067.1"/>
    </source>
</evidence>
<protein>
    <submittedName>
        <fullName evidence="2">Uncharacterized protein</fullName>
    </submittedName>
</protein>
<dbReference type="EMBL" id="MIJD01000049">
    <property type="protein sequence ID" value="OPE55067.1"/>
    <property type="molecule type" value="Genomic_DNA"/>
</dbReference>
<evidence type="ECO:0000313" key="2">
    <source>
        <dbReference type="EMBL" id="PEG54688.1"/>
    </source>
</evidence>
<name>A0A1Q4H608_9MYCO</name>
<evidence type="ECO:0000313" key="4">
    <source>
        <dbReference type="Proteomes" id="UP000220340"/>
    </source>
</evidence>
<dbReference type="Proteomes" id="UP000191039">
    <property type="component" value="Unassembled WGS sequence"/>
</dbReference>
<comment type="caution">
    <text evidence="2">The sequence shown here is derived from an EMBL/GenBank/DDBJ whole genome shotgun (WGS) entry which is preliminary data.</text>
</comment>
<keyword evidence="4" id="KW-1185">Reference proteome</keyword>
<gene>
    <name evidence="1" type="ORF">BV510_07020</name>
    <name evidence="2" type="ORF">CRI78_09220</name>
</gene>
<organism evidence="2 4">
    <name type="scientific">Mycolicibacterium diernhoferi</name>
    <dbReference type="NCBI Taxonomy" id="1801"/>
    <lineage>
        <taxon>Bacteria</taxon>
        <taxon>Bacillati</taxon>
        <taxon>Actinomycetota</taxon>
        <taxon>Actinomycetes</taxon>
        <taxon>Mycobacteriales</taxon>
        <taxon>Mycobacteriaceae</taxon>
        <taxon>Mycolicibacterium</taxon>
    </lineage>
</organism>
<dbReference type="AlphaFoldDB" id="A0A1Q4H608"/>